<dbReference type="OMA" id="CKHAISI"/>
<keyword evidence="5" id="KW-1185">Reference proteome</keyword>
<evidence type="ECO:0008006" key="6">
    <source>
        <dbReference type="Google" id="ProtNLM"/>
    </source>
</evidence>
<dbReference type="Pfam" id="PF03101">
    <property type="entry name" value="FAR1"/>
    <property type="match status" value="1"/>
</dbReference>
<feature type="compositionally biased region" description="Polar residues" evidence="1">
    <location>
        <begin position="1"/>
        <end position="16"/>
    </location>
</feature>
<accession>A0A803NR52</accession>
<dbReference type="EMBL" id="UZAU01000018">
    <property type="status" value="NOT_ANNOTATED_CDS"/>
    <property type="molecule type" value="Genomic_DNA"/>
</dbReference>
<evidence type="ECO:0000256" key="1">
    <source>
        <dbReference type="SAM" id="MobiDB-lite"/>
    </source>
</evidence>
<dbReference type="PANTHER" id="PTHR47718:SF13">
    <property type="entry name" value="OS09G0290500 PROTEIN"/>
    <property type="match status" value="1"/>
</dbReference>
<proteinExistence type="predicted"/>
<reference evidence="4" key="2">
    <citation type="submission" date="2021-03" db="UniProtKB">
        <authorList>
            <consortium name="EnsemblPlants"/>
        </authorList>
    </citation>
    <scope>IDENTIFICATION</scope>
</reference>
<sequence length="385" mass="45083">MQNMQKENNEGNNSSVIKAPESGMHFSSFNDLYEYYREYGKQEGFGIKKKTIRASEDRKIRFLTLSCSRAGKSESHKQNFLNPNPLTRVECKARINGTILEDGKSGGHENVPFLEKDCRNLIEKARRLRLGVGDAEAIHKYFVQMQSKNSSFFYMMDLDDKSRIKNVFWADARSRAMYEEFGDVVTFDTTYLTNKHDMPFVPFIGVNHHGILCKHAISILIRMGVSNVPMKYILSRWKKNIRRCHRKIKLIYDDLHSNPISQRYHELQKKFDKLTDWAIVSDEKFKRLWNVIHEFEINLAQEEVDCVPDFTITQDYPTMSSHEEMINESNKPRSPIAVRRHVRPPKNRKVPMVEKLIIKEKKAKGQKLKNERKSKGYKHGTKLYA</sequence>
<feature type="domain" description="FAR1" evidence="2">
    <location>
        <begin position="34"/>
        <end position="99"/>
    </location>
</feature>
<dbReference type="InterPro" id="IPR018289">
    <property type="entry name" value="MULE_transposase_dom"/>
</dbReference>
<evidence type="ECO:0000259" key="3">
    <source>
        <dbReference type="Pfam" id="PF10551"/>
    </source>
</evidence>
<organism evidence="4 5">
    <name type="scientific">Cannabis sativa</name>
    <name type="common">Hemp</name>
    <name type="synonym">Marijuana</name>
    <dbReference type="NCBI Taxonomy" id="3483"/>
    <lineage>
        <taxon>Eukaryota</taxon>
        <taxon>Viridiplantae</taxon>
        <taxon>Streptophyta</taxon>
        <taxon>Embryophyta</taxon>
        <taxon>Tracheophyta</taxon>
        <taxon>Spermatophyta</taxon>
        <taxon>Magnoliopsida</taxon>
        <taxon>eudicotyledons</taxon>
        <taxon>Gunneridae</taxon>
        <taxon>Pentapetalae</taxon>
        <taxon>rosids</taxon>
        <taxon>fabids</taxon>
        <taxon>Rosales</taxon>
        <taxon>Cannabaceae</taxon>
        <taxon>Cannabis</taxon>
    </lineage>
</organism>
<evidence type="ECO:0000313" key="5">
    <source>
        <dbReference type="Proteomes" id="UP000596661"/>
    </source>
</evidence>
<dbReference type="Gramene" id="evm.model.01.861">
    <property type="protein sequence ID" value="cds.evm.model.01.861"/>
    <property type="gene ID" value="evm.TU.01.861"/>
</dbReference>
<dbReference type="Pfam" id="PF10551">
    <property type="entry name" value="MULE"/>
    <property type="match status" value="1"/>
</dbReference>
<protein>
    <recommendedName>
        <fullName evidence="6">Protein FAR1-RELATED SEQUENCE</fullName>
    </recommendedName>
</protein>
<evidence type="ECO:0000259" key="2">
    <source>
        <dbReference type="Pfam" id="PF03101"/>
    </source>
</evidence>
<dbReference type="Proteomes" id="UP000596661">
    <property type="component" value="Chromosome 1"/>
</dbReference>
<reference evidence="4" key="1">
    <citation type="submission" date="2018-11" db="EMBL/GenBank/DDBJ databases">
        <authorList>
            <person name="Grassa J C."/>
        </authorList>
    </citation>
    <scope>NUCLEOTIDE SEQUENCE [LARGE SCALE GENOMIC DNA]</scope>
</reference>
<feature type="region of interest" description="Disordered" evidence="1">
    <location>
        <begin position="1"/>
        <end position="20"/>
    </location>
</feature>
<feature type="region of interest" description="Disordered" evidence="1">
    <location>
        <begin position="361"/>
        <end position="385"/>
    </location>
</feature>
<dbReference type="PANTHER" id="PTHR47718">
    <property type="entry name" value="OS01G0519700 PROTEIN"/>
    <property type="match status" value="1"/>
</dbReference>
<feature type="compositionally biased region" description="Basic residues" evidence="1">
    <location>
        <begin position="375"/>
        <end position="385"/>
    </location>
</feature>
<dbReference type="InterPro" id="IPR004330">
    <property type="entry name" value="FAR1_DNA_bnd_dom"/>
</dbReference>
<feature type="domain" description="MULE transposase" evidence="3">
    <location>
        <begin position="184"/>
        <end position="220"/>
    </location>
</feature>
<dbReference type="AlphaFoldDB" id="A0A803NR52"/>
<name>A0A803NR52_CANSA</name>
<evidence type="ECO:0000313" key="4">
    <source>
        <dbReference type="EnsemblPlants" id="cds.evm.model.01.861"/>
    </source>
</evidence>
<dbReference type="EnsemblPlants" id="evm.model.01.861">
    <property type="protein sequence ID" value="cds.evm.model.01.861"/>
    <property type="gene ID" value="evm.TU.01.861"/>
</dbReference>